<evidence type="ECO:0000313" key="1">
    <source>
        <dbReference type="EMBL" id="CAE6779067.1"/>
    </source>
</evidence>
<sequence>MGEVMCCLTLDAPSIISSEREAKLGN</sequence>
<keyword evidence="2" id="KW-1185">Reference proteome</keyword>
<reference evidence="1 2" key="1">
    <citation type="submission" date="2021-02" db="EMBL/GenBank/DDBJ databases">
        <authorList>
            <person name="Han P."/>
        </authorList>
    </citation>
    <scope>NUCLEOTIDE SEQUENCE [LARGE SCALE GENOMIC DNA]</scope>
    <source>
        <strain evidence="1">Candidatus Nitrospira sp. ZN2</strain>
    </source>
</reference>
<dbReference type="EMBL" id="CAJNBJ010000017">
    <property type="protein sequence ID" value="CAE6779067.1"/>
    <property type="molecule type" value="Genomic_DNA"/>
</dbReference>
<organism evidence="1 2">
    <name type="scientific">Nitrospira defluvii</name>
    <dbReference type="NCBI Taxonomy" id="330214"/>
    <lineage>
        <taxon>Bacteria</taxon>
        <taxon>Pseudomonadati</taxon>
        <taxon>Nitrospirota</taxon>
        <taxon>Nitrospiria</taxon>
        <taxon>Nitrospirales</taxon>
        <taxon>Nitrospiraceae</taxon>
        <taxon>Nitrospira</taxon>
    </lineage>
</organism>
<comment type="caution">
    <text evidence="1">The sequence shown here is derived from an EMBL/GenBank/DDBJ whole genome shotgun (WGS) entry which is preliminary data.</text>
</comment>
<name>A0ABM8RYP6_9BACT</name>
<dbReference type="Proteomes" id="UP000675880">
    <property type="component" value="Unassembled WGS sequence"/>
</dbReference>
<protein>
    <submittedName>
        <fullName evidence="1">Uncharacterized protein</fullName>
    </submittedName>
</protein>
<gene>
    <name evidence="1" type="ORF">NSPZN2_40664</name>
</gene>
<evidence type="ECO:0000313" key="2">
    <source>
        <dbReference type="Proteomes" id="UP000675880"/>
    </source>
</evidence>
<accession>A0ABM8RYP6</accession>
<proteinExistence type="predicted"/>